<comment type="caution">
    <text evidence="2">The sequence shown here is derived from an EMBL/GenBank/DDBJ whole genome shotgun (WGS) entry which is preliminary data.</text>
</comment>
<gene>
    <name evidence="2" type="ORF">G5C51_00645</name>
</gene>
<proteinExistence type="predicted"/>
<organism evidence="2 3">
    <name type="scientific">Streptomyces coryli</name>
    <dbReference type="NCBI Taxonomy" id="1128680"/>
    <lineage>
        <taxon>Bacteria</taxon>
        <taxon>Bacillati</taxon>
        <taxon>Actinomycetota</taxon>
        <taxon>Actinomycetes</taxon>
        <taxon>Kitasatosporales</taxon>
        <taxon>Streptomycetaceae</taxon>
        <taxon>Streptomyces</taxon>
    </lineage>
</organism>
<feature type="region of interest" description="Disordered" evidence="1">
    <location>
        <begin position="50"/>
        <end position="70"/>
    </location>
</feature>
<dbReference type="AlphaFoldDB" id="A0A6G4TTV3"/>
<dbReference type="Proteomes" id="UP000481583">
    <property type="component" value="Unassembled WGS sequence"/>
</dbReference>
<feature type="region of interest" description="Disordered" evidence="1">
    <location>
        <begin position="124"/>
        <end position="183"/>
    </location>
</feature>
<accession>A0A6G4TTV3</accession>
<keyword evidence="3" id="KW-1185">Reference proteome</keyword>
<dbReference type="RefSeq" id="WP_165229659.1">
    <property type="nucleotide sequence ID" value="NZ_JAAKZV010000001.1"/>
</dbReference>
<name>A0A6G4TTV3_9ACTN</name>
<feature type="compositionally biased region" description="Polar residues" evidence="1">
    <location>
        <begin position="50"/>
        <end position="59"/>
    </location>
</feature>
<evidence type="ECO:0000313" key="3">
    <source>
        <dbReference type="Proteomes" id="UP000481583"/>
    </source>
</evidence>
<dbReference type="EMBL" id="JAAKZV010000001">
    <property type="protein sequence ID" value="NGN62421.1"/>
    <property type="molecule type" value="Genomic_DNA"/>
</dbReference>
<reference evidence="2 3" key="1">
    <citation type="submission" date="2020-02" db="EMBL/GenBank/DDBJ databases">
        <title>Whole-genome analyses of novel actinobacteria.</title>
        <authorList>
            <person name="Sahin N."/>
        </authorList>
    </citation>
    <scope>NUCLEOTIDE SEQUENCE [LARGE SCALE GENOMIC DNA]</scope>
    <source>
        <strain evidence="2 3">A7024</strain>
    </source>
</reference>
<sequence length="183" mass="18628">MLTKKGSFIMSRVMSNLLATTGITAIGLFGLAPVATAAVPAQTELASCSATGSTTNENQGDGKEAFSGEGTIECGADLSGSWKSRMVETEAGDEGAVTEAKGQLEITWSDGTATTAVLDTIDQSETESGSEVSGKGVATAQVTSDSTRFANARMEMSSSASGEESGGEVTAEGKAQVKFFSQE</sequence>
<evidence type="ECO:0000313" key="2">
    <source>
        <dbReference type="EMBL" id="NGN62421.1"/>
    </source>
</evidence>
<feature type="compositionally biased region" description="Low complexity" evidence="1">
    <location>
        <begin position="154"/>
        <end position="173"/>
    </location>
</feature>
<protein>
    <submittedName>
        <fullName evidence="2">Uncharacterized protein</fullName>
    </submittedName>
</protein>
<feature type="compositionally biased region" description="Polar residues" evidence="1">
    <location>
        <begin position="140"/>
        <end position="149"/>
    </location>
</feature>
<evidence type="ECO:0000256" key="1">
    <source>
        <dbReference type="SAM" id="MobiDB-lite"/>
    </source>
</evidence>